<dbReference type="InterPro" id="IPR040503">
    <property type="entry name" value="TRHO_N"/>
</dbReference>
<dbReference type="NCBIfam" id="NF001135">
    <property type="entry name" value="PRK00142.1-3"/>
    <property type="match status" value="1"/>
</dbReference>
<dbReference type="SUPFAM" id="SSF52821">
    <property type="entry name" value="Rhodanese/Cell cycle control phosphatase"/>
    <property type="match status" value="1"/>
</dbReference>
<dbReference type="Gene3D" id="3.40.250.10">
    <property type="entry name" value="Rhodanese-like domain"/>
    <property type="match status" value="1"/>
</dbReference>
<comment type="caution">
    <text evidence="2">The sequence shown here is derived from an EMBL/GenBank/DDBJ whole genome shotgun (WGS) entry which is preliminary data.</text>
</comment>
<dbReference type="PANTHER" id="PTHR43268:SF3">
    <property type="entry name" value="RHODANESE-LIKE DOMAIN-CONTAINING PROTEIN 7-RELATED"/>
    <property type="match status" value="1"/>
</dbReference>
<dbReference type="Pfam" id="PF17773">
    <property type="entry name" value="UPF0176_N"/>
    <property type="match status" value="1"/>
</dbReference>
<dbReference type="Gene3D" id="3.30.70.100">
    <property type="match status" value="1"/>
</dbReference>
<protein>
    <recommendedName>
        <fullName evidence="1">Rhodanese domain-containing protein</fullName>
    </recommendedName>
</protein>
<dbReference type="Pfam" id="PF12368">
    <property type="entry name" value="Rhodanese_C"/>
    <property type="match status" value="1"/>
</dbReference>
<dbReference type="SMART" id="SM00450">
    <property type="entry name" value="RHOD"/>
    <property type="match status" value="1"/>
</dbReference>
<dbReference type="InterPro" id="IPR022111">
    <property type="entry name" value="Rhodanese_C"/>
</dbReference>
<evidence type="ECO:0000259" key="1">
    <source>
        <dbReference type="PROSITE" id="PS50206"/>
    </source>
</evidence>
<name>A0A2H0UEI2_9BACT</name>
<feature type="domain" description="Rhodanese" evidence="1">
    <location>
        <begin position="147"/>
        <end position="240"/>
    </location>
</feature>
<accession>A0A2H0UEI2</accession>
<dbReference type="PANTHER" id="PTHR43268">
    <property type="entry name" value="THIOSULFATE SULFURTRANSFERASE/RHODANESE-LIKE DOMAIN-CONTAINING PROTEIN 2"/>
    <property type="match status" value="1"/>
</dbReference>
<dbReference type="Pfam" id="PF00581">
    <property type="entry name" value="Rhodanese"/>
    <property type="match status" value="1"/>
</dbReference>
<sequence>MGSNPLFWYSAFMQGSDIESGASAYQVLLFYKYIDIEAPEKLAANVRALADELSLTGRVIVAREGINATFEGTTENTELFVSNFFTDARFEGVQVKRSIGTGKSFPGLSVKVRKEIVGTGFSDEEANPRVKTAPRISPEELRSWYEKGRDFVIIDMRNNYEFASGHFKNAVQSGISASRHLSLVVEKLAPLKEKEVITVCTGGVRCEKMAAYLQHKGFKNVRQLDGGIHSYMEKYPGKDFLGTLYTFDQRVTMDFGGKRAVIGKCHLCGASSERYADCAEKSCHLHFIACDGCRDIKGNAYCSPLCRAAVALR</sequence>
<evidence type="ECO:0000313" key="3">
    <source>
        <dbReference type="Proteomes" id="UP000231192"/>
    </source>
</evidence>
<gene>
    <name evidence="2" type="ORF">COU18_01650</name>
</gene>
<dbReference type="PROSITE" id="PS50206">
    <property type="entry name" value="RHODANESE_3"/>
    <property type="match status" value="1"/>
</dbReference>
<dbReference type="InterPro" id="IPR001763">
    <property type="entry name" value="Rhodanese-like_dom"/>
</dbReference>
<reference evidence="3" key="1">
    <citation type="submission" date="2017-09" db="EMBL/GenBank/DDBJ databases">
        <title>Depth-based differentiation of microbial function through sediment-hosted aquifers and enrichment of novel symbionts in the deep terrestrial subsurface.</title>
        <authorList>
            <person name="Probst A.J."/>
            <person name="Ladd B."/>
            <person name="Jarett J.K."/>
            <person name="Geller-Mcgrath D.E."/>
            <person name="Sieber C.M.K."/>
            <person name="Emerson J.B."/>
            <person name="Anantharaman K."/>
            <person name="Thomas B.C."/>
            <person name="Malmstrom R."/>
            <person name="Stieglmeier M."/>
            <person name="Klingl A."/>
            <person name="Woyke T."/>
            <person name="Ryan C.M."/>
            <person name="Banfield J.F."/>
        </authorList>
    </citation>
    <scope>NUCLEOTIDE SEQUENCE [LARGE SCALE GENOMIC DNA]</scope>
</reference>
<dbReference type="EMBL" id="PFBK01000003">
    <property type="protein sequence ID" value="PIR84086.1"/>
    <property type="molecule type" value="Genomic_DNA"/>
</dbReference>
<dbReference type="InterPro" id="IPR036873">
    <property type="entry name" value="Rhodanese-like_dom_sf"/>
</dbReference>
<dbReference type="AlphaFoldDB" id="A0A2H0UEI2"/>
<organism evidence="2 3">
    <name type="scientific">Candidatus Kaiserbacteria bacterium CG10_big_fil_rev_8_21_14_0_10_51_14</name>
    <dbReference type="NCBI Taxonomy" id="1974610"/>
    <lineage>
        <taxon>Bacteria</taxon>
        <taxon>Candidatus Kaiseribacteriota</taxon>
    </lineage>
</organism>
<proteinExistence type="predicted"/>
<evidence type="ECO:0000313" key="2">
    <source>
        <dbReference type="EMBL" id="PIR84086.1"/>
    </source>
</evidence>
<dbReference type="InterPro" id="IPR020936">
    <property type="entry name" value="TrhO"/>
</dbReference>
<dbReference type="Proteomes" id="UP000231192">
    <property type="component" value="Unassembled WGS sequence"/>
</dbReference>